<accession>A0ABN0YYA3</accession>
<evidence type="ECO:0000313" key="2">
    <source>
        <dbReference type="EMBL" id="GAA0420684.1"/>
    </source>
</evidence>
<proteinExistence type="predicted"/>
<dbReference type="Proteomes" id="UP001500879">
    <property type="component" value="Unassembled WGS sequence"/>
</dbReference>
<dbReference type="SUPFAM" id="SSF89392">
    <property type="entry name" value="Prokaryotic lipoproteins and lipoprotein localization factors"/>
    <property type="match status" value="1"/>
</dbReference>
<evidence type="ECO:0000256" key="1">
    <source>
        <dbReference type="SAM" id="MobiDB-lite"/>
    </source>
</evidence>
<comment type="caution">
    <text evidence="2">The sequence shown here is derived from an EMBL/GenBank/DDBJ whole genome shotgun (WGS) entry which is preliminary data.</text>
</comment>
<gene>
    <name evidence="2" type="ORF">GCM10010357_47520</name>
</gene>
<organism evidence="2 3">
    <name type="scientific">Streptomyces luteireticuli</name>
    <dbReference type="NCBI Taxonomy" id="173858"/>
    <lineage>
        <taxon>Bacteria</taxon>
        <taxon>Bacillati</taxon>
        <taxon>Actinomycetota</taxon>
        <taxon>Actinomycetes</taxon>
        <taxon>Kitasatosporales</taxon>
        <taxon>Streptomycetaceae</taxon>
        <taxon>Streptomyces</taxon>
    </lineage>
</organism>
<dbReference type="Gene3D" id="2.50.20.20">
    <property type="match status" value="1"/>
</dbReference>
<keyword evidence="3" id="KW-1185">Reference proteome</keyword>
<protein>
    <submittedName>
        <fullName evidence="2">Uncharacterized protein</fullName>
    </submittedName>
</protein>
<reference evidence="2 3" key="1">
    <citation type="journal article" date="2019" name="Int. J. Syst. Evol. Microbiol.">
        <title>The Global Catalogue of Microorganisms (GCM) 10K type strain sequencing project: providing services to taxonomists for standard genome sequencing and annotation.</title>
        <authorList>
            <consortium name="The Broad Institute Genomics Platform"/>
            <consortium name="The Broad Institute Genome Sequencing Center for Infectious Disease"/>
            <person name="Wu L."/>
            <person name="Ma J."/>
        </authorList>
    </citation>
    <scope>NUCLEOTIDE SEQUENCE [LARGE SCALE GENOMIC DNA]</scope>
    <source>
        <strain evidence="2 3">JCM 4788</strain>
    </source>
</reference>
<dbReference type="InterPro" id="IPR029046">
    <property type="entry name" value="LolA/LolB/LppX"/>
</dbReference>
<dbReference type="EMBL" id="BAAABX010000051">
    <property type="protein sequence ID" value="GAA0420684.1"/>
    <property type="molecule type" value="Genomic_DNA"/>
</dbReference>
<name>A0ABN0YYA3_9ACTN</name>
<evidence type="ECO:0000313" key="3">
    <source>
        <dbReference type="Proteomes" id="UP001500879"/>
    </source>
</evidence>
<feature type="region of interest" description="Disordered" evidence="1">
    <location>
        <begin position="362"/>
        <end position="385"/>
    </location>
</feature>
<sequence>MGKKDSNAVIMRKGDRWTVVPLRWLTNDAVATIKAQAGIGLVRPPRGPVCAFLSRGVRAGLHCYRSEPGPELAPQSEKLSALGSIRVRIGSVTGSTRLKHRGEHATPHTPCRCHCSAVFCLFNCPDKEGGPTASGRLPLHHRGRQAGRSRIGVRAAVTASTKSTARITEQIEISGGDTPVALSIKGSFDMARDKGRLAVSLGSSSPSPADRPPVPLDEIFTNGTVYVRMPEERSGDSSCRSIRRDRAEAHYLLHAPVNDPEHVLRQVARMHSVSKVGQETVNGTSAVHYRGKLDQETLMLRMAGDRRAKMATLREKMGREIPASADVWINRDGRIVRTRLDCPLGPAGVTVTMNLQDIGKPVSPPTAPKAAEAMPTSAMSGILTG</sequence>
<dbReference type="RefSeq" id="WP_344027722.1">
    <property type="nucleotide sequence ID" value="NZ_BAAABX010000051.1"/>
</dbReference>